<evidence type="ECO:0000256" key="4">
    <source>
        <dbReference type="PROSITE-ProRule" id="PRU00169"/>
    </source>
</evidence>
<dbReference type="Pfam" id="PF00072">
    <property type="entry name" value="Response_reg"/>
    <property type="match status" value="1"/>
</dbReference>
<accession>A0A7W6RST5</accession>
<feature type="modified residue" description="4-aspartylphosphate" evidence="4">
    <location>
        <position position="25"/>
    </location>
</feature>
<dbReference type="PANTHER" id="PTHR44688:SF16">
    <property type="entry name" value="DNA-BINDING TRANSCRIPTIONAL ACTIVATOR DEVR_DOSR"/>
    <property type="match status" value="1"/>
</dbReference>
<dbReference type="GO" id="GO:0006355">
    <property type="term" value="P:regulation of DNA-templated transcription"/>
    <property type="evidence" value="ECO:0007669"/>
    <property type="project" value="InterPro"/>
</dbReference>
<evidence type="ECO:0000259" key="6">
    <source>
        <dbReference type="PROSITE" id="PS50110"/>
    </source>
</evidence>
<name>A0A7W6RST5_9HYPH</name>
<dbReference type="Proteomes" id="UP000533641">
    <property type="component" value="Unassembled WGS sequence"/>
</dbReference>
<keyword evidence="1" id="KW-0805">Transcription regulation</keyword>
<dbReference type="SUPFAM" id="SSF46894">
    <property type="entry name" value="C-terminal effector domain of the bipartite response regulators"/>
    <property type="match status" value="1"/>
</dbReference>
<evidence type="ECO:0000256" key="3">
    <source>
        <dbReference type="ARBA" id="ARBA00023163"/>
    </source>
</evidence>
<dbReference type="EMBL" id="JACIGM010000015">
    <property type="protein sequence ID" value="MBB4277991.1"/>
    <property type="molecule type" value="Genomic_DNA"/>
</dbReference>
<dbReference type="InterPro" id="IPR001789">
    <property type="entry name" value="Sig_transdc_resp-reg_receiver"/>
</dbReference>
<dbReference type="InterPro" id="IPR036388">
    <property type="entry name" value="WH-like_DNA-bd_sf"/>
</dbReference>
<dbReference type="PROSITE" id="PS50043">
    <property type="entry name" value="HTH_LUXR_2"/>
    <property type="match status" value="1"/>
</dbReference>
<dbReference type="PANTHER" id="PTHR44688">
    <property type="entry name" value="DNA-BINDING TRANSCRIPTIONAL ACTIVATOR DEVR_DOSR"/>
    <property type="match status" value="1"/>
</dbReference>
<reference evidence="7 8" key="1">
    <citation type="submission" date="2020-08" db="EMBL/GenBank/DDBJ databases">
        <title>Genomic Encyclopedia of Type Strains, Phase IV (KMG-V): Genome sequencing to study the core and pangenomes of soil and plant-associated prokaryotes.</title>
        <authorList>
            <person name="Whitman W."/>
        </authorList>
    </citation>
    <scope>NUCLEOTIDE SEQUENCE [LARGE SCALE GENOMIC DNA]</scope>
    <source>
        <strain evidence="7 8">SEMIA 402</strain>
    </source>
</reference>
<dbReference type="SMART" id="SM00421">
    <property type="entry name" value="HTH_LUXR"/>
    <property type="match status" value="1"/>
</dbReference>
<dbReference type="Gene3D" id="1.10.10.10">
    <property type="entry name" value="Winged helix-like DNA-binding domain superfamily/Winged helix DNA-binding domain"/>
    <property type="match status" value="1"/>
</dbReference>
<sequence length="180" mass="19778">MALYESGDQFLAQLPTTGPGCVLLDLQLPGLSGRELQDRLLEKAPLLPIVYLTGQGDIRASVSAMKAGAEDFLEKPASGSILLEAIQRALVKYENRRMEHDRIRALQLRVAGLTPREAEVFRLIVRGQLNKQIAYALGTSERTVKAHRHSIMEKLGVRSLAEAVSIAERTGLLDPDARPL</sequence>
<proteinExistence type="predicted"/>
<feature type="domain" description="Response regulatory" evidence="6">
    <location>
        <begin position="1"/>
        <end position="90"/>
    </location>
</feature>
<dbReference type="InterPro" id="IPR011006">
    <property type="entry name" value="CheY-like_superfamily"/>
</dbReference>
<dbReference type="GO" id="GO:0000160">
    <property type="term" value="P:phosphorelay signal transduction system"/>
    <property type="evidence" value="ECO:0007669"/>
    <property type="project" value="InterPro"/>
</dbReference>
<evidence type="ECO:0000259" key="5">
    <source>
        <dbReference type="PROSITE" id="PS50043"/>
    </source>
</evidence>
<dbReference type="PRINTS" id="PR00038">
    <property type="entry name" value="HTHLUXR"/>
</dbReference>
<evidence type="ECO:0000256" key="1">
    <source>
        <dbReference type="ARBA" id="ARBA00023015"/>
    </source>
</evidence>
<keyword evidence="2" id="KW-0238">DNA-binding</keyword>
<dbReference type="GO" id="GO:0003677">
    <property type="term" value="F:DNA binding"/>
    <property type="evidence" value="ECO:0007669"/>
    <property type="project" value="UniProtKB-KW"/>
</dbReference>
<dbReference type="SUPFAM" id="SSF52172">
    <property type="entry name" value="CheY-like"/>
    <property type="match status" value="1"/>
</dbReference>
<keyword evidence="3" id="KW-0804">Transcription</keyword>
<dbReference type="CDD" id="cd06170">
    <property type="entry name" value="LuxR_C_like"/>
    <property type="match status" value="1"/>
</dbReference>
<dbReference type="InterPro" id="IPR000792">
    <property type="entry name" value="Tscrpt_reg_LuxR_C"/>
</dbReference>
<dbReference type="PROSITE" id="PS50110">
    <property type="entry name" value="RESPONSE_REGULATORY"/>
    <property type="match status" value="1"/>
</dbReference>
<feature type="domain" description="HTH luxR-type" evidence="5">
    <location>
        <begin position="106"/>
        <end position="171"/>
    </location>
</feature>
<gene>
    <name evidence="7" type="ORF">GGE12_005800</name>
</gene>
<dbReference type="AlphaFoldDB" id="A0A7W6RST5"/>
<dbReference type="Pfam" id="PF00196">
    <property type="entry name" value="GerE"/>
    <property type="match status" value="1"/>
</dbReference>
<evidence type="ECO:0000256" key="2">
    <source>
        <dbReference type="ARBA" id="ARBA00023125"/>
    </source>
</evidence>
<keyword evidence="4" id="KW-0597">Phosphoprotein</keyword>
<protein>
    <submittedName>
        <fullName evidence="7">FixJ family two-component response regulator</fullName>
    </submittedName>
</protein>
<evidence type="ECO:0000313" key="8">
    <source>
        <dbReference type="Proteomes" id="UP000533641"/>
    </source>
</evidence>
<comment type="caution">
    <text evidence="7">The sequence shown here is derived from an EMBL/GenBank/DDBJ whole genome shotgun (WGS) entry which is preliminary data.</text>
</comment>
<dbReference type="InterPro" id="IPR016032">
    <property type="entry name" value="Sig_transdc_resp-reg_C-effctor"/>
</dbReference>
<dbReference type="Gene3D" id="3.40.50.2300">
    <property type="match status" value="1"/>
</dbReference>
<evidence type="ECO:0000313" key="7">
    <source>
        <dbReference type="EMBL" id="MBB4277991.1"/>
    </source>
</evidence>
<organism evidence="7 8">
    <name type="scientific">Rhizobium mongolense</name>
    <dbReference type="NCBI Taxonomy" id="57676"/>
    <lineage>
        <taxon>Bacteria</taxon>
        <taxon>Pseudomonadati</taxon>
        <taxon>Pseudomonadota</taxon>
        <taxon>Alphaproteobacteria</taxon>
        <taxon>Hyphomicrobiales</taxon>
        <taxon>Rhizobiaceae</taxon>
        <taxon>Rhizobium/Agrobacterium group</taxon>
        <taxon>Rhizobium</taxon>
    </lineage>
</organism>